<reference evidence="2 3" key="1">
    <citation type="journal article" date="2019" name="Int. J. Syst. Evol. Microbiol.">
        <title>The Global Catalogue of Microorganisms (GCM) 10K type strain sequencing project: providing services to taxonomists for standard genome sequencing and annotation.</title>
        <authorList>
            <consortium name="The Broad Institute Genomics Platform"/>
            <consortium name="The Broad Institute Genome Sequencing Center for Infectious Disease"/>
            <person name="Wu L."/>
            <person name="Ma J."/>
        </authorList>
    </citation>
    <scope>NUCLEOTIDE SEQUENCE [LARGE SCALE GENOMIC DNA]</scope>
    <source>
        <strain evidence="2 3">JCM 10303</strain>
    </source>
</reference>
<feature type="region of interest" description="Disordered" evidence="1">
    <location>
        <begin position="1"/>
        <end position="21"/>
    </location>
</feature>
<evidence type="ECO:0000313" key="2">
    <source>
        <dbReference type="EMBL" id="GAA0559237.1"/>
    </source>
</evidence>
<comment type="caution">
    <text evidence="2">The sequence shown here is derived from an EMBL/GenBank/DDBJ whole genome shotgun (WGS) entry which is preliminary data.</text>
</comment>
<keyword evidence="3" id="KW-1185">Reference proteome</keyword>
<feature type="compositionally biased region" description="Basic and acidic residues" evidence="1">
    <location>
        <begin position="10"/>
        <end position="21"/>
    </location>
</feature>
<dbReference type="EMBL" id="BAAAGS010000080">
    <property type="protein sequence ID" value="GAA0559237.1"/>
    <property type="molecule type" value="Genomic_DNA"/>
</dbReference>
<evidence type="ECO:0000313" key="3">
    <source>
        <dbReference type="Proteomes" id="UP001500729"/>
    </source>
</evidence>
<name>A0ABN1E515_SACER</name>
<protein>
    <recommendedName>
        <fullName evidence="4">SHOCT domain-containing protein</fullName>
    </recommendedName>
</protein>
<evidence type="ECO:0008006" key="4">
    <source>
        <dbReference type="Google" id="ProtNLM"/>
    </source>
</evidence>
<dbReference type="RefSeq" id="WP_009950275.1">
    <property type="nucleotide sequence ID" value="NZ_BAAAGS010000080.1"/>
</dbReference>
<proteinExistence type="predicted"/>
<dbReference type="Proteomes" id="UP001500729">
    <property type="component" value="Unassembled WGS sequence"/>
</dbReference>
<sequence length="46" mass="5365">MVWLAVRGSRQRDRSGAQRAKDVLADRYARGEISTKEYRERLDQLG</sequence>
<gene>
    <name evidence="2" type="ORF">GCM10009533_65710</name>
</gene>
<accession>A0ABN1E515</accession>
<evidence type="ECO:0000256" key="1">
    <source>
        <dbReference type="SAM" id="MobiDB-lite"/>
    </source>
</evidence>
<organism evidence="2 3">
    <name type="scientific">Saccharopolyspora erythraea</name>
    <name type="common">Streptomyces erythraeus</name>
    <dbReference type="NCBI Taxonomy" id="1836"/>
    <lineage>
        <taxon>Bacteria</taxon>
        <taxon>Bacillati</taxon>
        <taxon>Actinomycetota</taxon>
        <taxon>Actinomycetes</taxon>
        <taxon>Pseudonocardiales</taxon>
        <taxon>Pseudonocardiaceae</taxon>
        <taxon>Saccharopolyspora</taxon>
    </lineage>
</organism>